<dbReference type="Proteomes" id="UP000070352">
    <property type="component" value="Unassembled WGS sequence"/>
</dbReference>
<dbReference type="PANTHER" id="PTHR32089:SF112">
    <property type="entry name" value="LYSOZYME-LIKE PROTEIN-RELATED"/>
    <property type="match status" value="1"/>
</dbReference>
<protein>
    <recommendedName>
        <fullName evidence="5">HAMP domain-containing protein</fullName>
    </recommendedName>
</protein>
<evidence type="ECO:0000256" key="1">
    <source>
        <dbReference type="ARBA" id="ARBA00004236"/>
    </source>
</evidence>
<dbReference type="GO" id="GO:0005886">
    <property type="term" value="C:plasma membrane"/>
    <property type="evidence" value="ECO:0007669"/>
    <property type="project" value="UniProtKB-SubCell"/>
</dbReference>
<evidence type="ECO:0000259" key="5">
    <source>
        <dbReference type="PROSITE" id="PS50885"/>
    </source>
</evidence>
<sequence length="272" mass="30026">MKVGQKLALGFASIMVMFFIAVLIILYNIISMGSMVTELVNQGHDTAQILEIVYQKINFVKVLILAIIPSGIVGASIIAYSITIRISKPVKLVTAHVGEITNGNLNLSPLSIKNKDEIGELAKNFTEMLSSLKELIQHIQHSSLQVTDTAEQLSHTSTEVALAAEQVATTTASVAEGMEKQVQMLQGSEQTLFQVVETIKEVNQKTQSVYVASQQSMETAEQGTYVIDETIRQMKKVNQTVKETGTYVTTLRQKNARIEICFTRWPTIFSNS</sequence>
<dbReference type="PROSITE" id="PS50885">
    <property type="entry name" value="HAMP"/>
    <property type="match status" value="1"/>
</dbReference>
<keyword evidence="4" id="KW-1133">Transmembrane helix</keyword>
<dbReference type="SMART" id="SM00304">
    <property type="entry name" value="HAMP"/>
    <property type="match status" value="1"/>
</dbReference>
<accession>A0A135L655</accession>
<dbReference type="STRING" id="1413211.U473_11070"/>
<evidence type="ECO:0000313" key="7">
    <source>
        <dbReference type="Proteomes" id="UP000070352"/>
    </source>
</evidence>
<feature type="transmembrane region" description="Helical" evidence="4">
    <location>
        <begin position="7"/>
        <end position="30"/>
    </location>
</feature>
<dbReference type="CDD" id="cd06225">
    <property type="entry name" value="HAMP"/>
    <property type="match status" value="1"/>
</dbReference>
<evidence type="ECO:0000256" key="4">
    <source>
        <dbReference type="SAM" id="Phobius"/>
    </source>
</evidence>
<dbReference type="AlphaFoldDB" id="A0A135L655"/>
<comment type="subcellular location">
    <subcellularLocation>
        <location evidence="1">Cell membrane</location>
    </subcellularLocation>
</comment>
<organism evidence="6 7">
    <name type="scientific">Tepidibacillus decaturensis</name>
    <dbReference type="NCBI Taxonomy" id="1413211"/>
    <lineage>
        <taxon>Bacteria</taxon>
        <taxon>Bacillati</taxon>
        <taxon>Bacillota</taxon>
        <taxon>Bacilli</taxon>
        <taxon>Bacillales</taxon>
        <taxon>Bacillaceae</taxon>
        <taxon>Tepidibacillus</taxon>
    </lineage>
</organism>
<dbReference type="InterPro" id="IPR003660">
    <property type="entry name" value="HAMP_dom"/>
</dbReference>
<keyword evidence="3 4" id="KW-0472">Membrane</keyword>
<evidence type="ECO:0000313" key="6">
    <source>
        <dbReference type="EMBL" id="KXG44494.1"/>
    </source>
</evidence>
<reference evidence="6 7" key="1">
    <citation type="submission" date="2016-02" db="EMBL/GenBank/DDBJ databases">
        <title>Draft Genome for Tepidibacillus decaturensis nov. sp. Strain Z9, an Anaerobic, Moderately Thermophilic and Heterotrophic Bacterium from Deep Subsurface of the Illinois Basin, USA.</title>
        <authorList>
            <person name="Dong Y."/>
            <person name="Chang J.Y."/>
            <person name="Sanford R."/>
            <person name="Fouke B.W."/>
        </authorList>
    </citation>
    <scope>NUCLEOTIDE SEQUENCE [LARGE SCALE GENOMIC DNA]</scope>
    <source>
        <strain evidence="6 7">Z9</strain>
    </source>
</reference>
<dbReference type="Gene3D" id="1.10.287.950">
    <property type="entry name" value="Methyl-accepting chemotaxis protein"/>
    <property type="match status" value="1"/>
</dbReference>
<feature type="transmembrane region" description="Helical" evidence="4">
    <location>
        <begin position="62"/>
        <end position="82"/>
    </location>
</feature>
<dbReference type="RefSeq" id="WP_068726294.1">
    <property type="nucleotide sequence ID" value="NZ_LSKU01000001.1"/>
</dbReference>
<name>A0A135L655_9BACI</name>
<proteinExistence type="predicted"/>
<dbReference type="GO" id="GO:0007165">
    <property type="term" value="P:signal transduction"/>
    <property type="evidence" value="ECO:0007669"/>
    <property type="project" value="InterPro"/>
</dbReference>
<dbReference type="OrthoDB" id="107771at2"/>
<keyword evidence="2" id="KW-1003">Cell membrane</keyword>
<keyword evidence="7" id="KW-1185">Reference proteome</keyword>
<keyword evidence="4" id="KW-0812">Transmembrane</keyword>
<dbReference type="EMBL" id="LSKU01000001">
    <property type="protein sequence ID" value="KXG44494.1"/>
    <property type="molecule type" value="Genomic_DNA"/>
</dbReference>
<evidence type="ECO:0000256" key="3">
    <source>
        <dbReference type="ARBA" id="ARBA00023136"/>
    </source>
</evidence>
<dbReference type="PANTHER" id="PTHR32089">
    <property type="entry name" value="METHYL-ACCEPTING CHEMOTAXIS PROTEIN MCPB"/>
    <property type="match status" value="1"/>
</dbReference>
<evidence type="ECO:0000256" key="2">
    <source>
        <dbReference type="ARBA" id="ARBA00022475"/>
    </source>
</evidence>
<dbReference type="Pfam" id="PF00672">
    <property type="entry name" value="HAMP"/>
    <property type="match status" value="1"/>
</dbReference>
<feature type="domain" description="HAMP" evidence="5">
    <location>
        <begin position="84"/>
        <end position="137"/>
    </location>
</feature>
<dbReference type="SUPFAM" id="SSF58104">
    <property type="entry name" value="Methyl-accepting chemotaxis protein (MCP) signaling domain"/>
    <property type="match status" value="1"/>
</dbReference>
<gene>
    <name evidence="6" type="ORF">U473_11070</name>
</gene>
<comment type="caution">
    <text evidence="6">The sequence shown here is derived from an EMBL/GenBank/DDBJ whole genome shotgun (WGS) entry which is preliminary data.</text>
</comment>